<evidence type="ECO:0000313" key="2">
    <source>
        <dbReference type="EMBL" id="MBE9026928.1"/>
    </source>
</evidence>
<gene>
    <name evidence="2" type="ORF">IQ276_32295</name>
</gene>
<keyword evidence="3" id="KW-1185">Reference proteome</keyword>
<dbReference type="EMBL" id="JADEXS010000733">
    <property type="protein sequence ID" value="MBE9026928.1"/>
    <property type="molecule type" value="Genomic_DNA"/>
</dbReference>
<dbReference type="RefSeq" id="WP_190876295.1">
    <property type="nucleotide sequence ID" value="NZ_JADEXS020000001.1"/>
</dbReference>
<evidence type="ECO:0000313" key="3">
    <source>
        <dbReference type="Proteomes" id="UP000622533"/>
    </source>
</evidence>
<feature type="chain" id="PRO_5035149563" description="Glycine zipper 2TM domain-containing protein" evidence="1">
    <location>
        <begin position="27"/>
        <end position="132"/>
    </location>
</feature>
<dbReference type="AlphaFoldDB" id="A0A8J7D4Z3"/>
<feature type="signal peptide" evidence="1">
    <location>
        <begin position="1"/>
        <end position="26"/>
    </location>
</feature>
<dbReference type="Proteomes" id="UP000622533">
    <property type="component" value="Unassembled WGS sequence"/>
</dbReference>
<reference evidence="2" key="1">
    <citation type="submission" date="2020-10" db="EMBL/GenBank/DDBJ databases">
        <authorList>
            <person name="Castelo-Branco R."/>
            <person name="Eusebio N."/>
            <person name="Adriana R."/>
            <person name="Vieira A."/>
            <person name="Brugerolle De Fraissinette N."/>
            <person name="Rezende De Castro R."/>
            <person name="Schneider M.P."/>
            <person name="Vasconcelos V."/>
            <person name="Leao P.N."/>
        </authorList>
    </citation>
    <scope>NUCLEOTIDE SEQUENCE</scope>
    <source>
        <strain evidence="2">LEGE 12446</strain>
    </source>
</reference>
<evidence type="ECO:0000256" key="1">
    <source>
        <dbReference type="SAM" id="SignalP"/>
    </source>
</evidence>
<name>A0A8J7D4Z3_DESMC</name>
<sequence length="132" mass="12819">MNTILKRTLLPSLMAASLAGVTLVPAKPAAADDQVLRDIGIGAATNVVTGAIRGNGSFLGNAVKGGATGAAVNGANGLRGDRRHRNAGQDIGVGAGASALTGVITGDRKDTLGNAIDGAAVGGAIHLLTNGK</sequence>
<keyword evidence="1" id="KW-0732">Signal</keyword>
<accession>A0A8J7D4Z3</accession>
<evidence type="ECO:0008006" key="4">
    <source>
        <dbReference type="Google" id="ProtNLM"/>
    </source>
</evidence>
<organism evidence="2 3">
    <name type="scientific">Desmonostoc muscorum LEGE 12446</name>
    <dbReference type="NCBI Taxonomy" id="1828758"/>
    <lineage>
        <taxon>Bacteria</taxon>
        <taxon>Bacillati</taxon>
        <taxon>Cyanobacteriota</taxon>
        <taxon>Cyanophyceae</taxon>
        <taxon>Nostocales</taxon>
        <taxon>Nostocaceae</taxon>
        <taxon>Desmonostoc</taxon>
    </lineage>
</organism>
<comment type="caution">
    <text evidence="2">The sequence shown here is derived from an EMBL/GenBank/DDBJ whole genome shotgun (WGS) entry which is preliminary data.</text>
</comment>
<proteinExistence type="predicted"/>
<protein>
    <recommendedName>
        <fullName evidence="4">Glycine zipper 2TM domain-containing protein</fullName>
    </recommendedName>
</protein>